<evidence type="ECO:0000256" key="5">
    <source>
        <dbReference type="ARBA" id="ARBA00022777"/>
    </source>
</evidence>
<keyword evidence="3 6" id="KW-0597">Phosphoprotein</keyword>
<dbReference type="KEGG" id="bcom:BAUCODRAFT_88051"/>
<dbReference type="InterPro" id="IPR011006">
    <property type="entry name" value="CheY-like_superfamily"/>
</dbReference>
<dbReference type="Gene3D" id="3.40.50.2300">
    <property type="match status" value="1"/>
</dbReference>
<dbReference type="InterPro" id="IPR029016">
    <property type="entry name" value="GAF-like_dom_sf"/>
</dbReference>
<dbReference type="InterPro" id="IPR003594">
    <property type="entry name" value="HATPase_dom"/>
</dbReference>
<dbReference type="Pfam" id="PF00512">
    <property type="entry name" value="HisKA"/>
    <property type="match status" value="1"/>
</dbReference>
<evidence type="ECO:0000256" key="4">
    <source>
        <dbReference type="ARBA" id="ARBA00022679"/>
    </source>
</evidence>
<dbReference type="OrthoDB" id="303614at2759"/>
<dbReference type="SUPFAM" id="SSF55781">
    <property type="entry name" value="GAF domain-like"/>
    <property type="match status" value="1"/>
</dbReference>
<dbReference type="EMBL" id="KB445554">
    <property type="protein sequence ID" value="EMC97329.1"/>
    <property type="molecule type" value="Genomic_DNA"/>
</dbReference>
<dbReference type="InterPro" id="IPR005467">
    <property type="entry name" value="His_kinase_dom"/>
</dbReference>
<dbReference type="GO" id="GO:0005886">
    <property type="term" value="C:plasma membrane"/>
    <property type="evidence" value="ECO:0007669"/>
    <property type="project" value="TreeGrafter"/>
</dbReference>
<gene>
    <name evidence="10" type="ORF">BAUCODRAFT_88051</name>
</gene>
<dbReference type="OMA" id="KETEMQF"/>
<dbReference type="SUPFAM" id="SSF52172">
    <property type="entry name" value="CheY-like"/>
    <property type="match status" value="1"/>
</dbReference>
<feature type="compositionally biased region" description="Low complexity" evidence="7">
    <location>
        <begin position="387"/>
        <end position="398"/>
    </location>
</feature>
<dbReference type="SMART" id="SM00448">
    <property type="entry name" value="REC"/>
    <property type="match status" value="1"/>
</dbReference>
<dbReference type="CDD" id="cd17546">
    <property type="entry name" value="REC_hyHK_CKI1_RcsC-like"/>
    <property type="match status" value="1"/>
</dbReference>
<dbReference type="Pfam" id="PF02518">
    <property type="entry name" value="HATPase_c"/>
    <property type="match status" value="1"/>
</dbReference>
<dbReference type="PANTHER" id="PTHR43047:SF72">
    <property type="entry name" value="OSMOSENSING HISTIDINE PROTEIN KINASE SLN1"/>
    <property type="match status" value="1"/>
</dbReference>
<keyword evidence="5" id="KW-0418">Kinase</keyword>
<dbReference type="InterPro" id="IPR036890">
    <property type="entry name" value="HATPase_C_sf"/>
</dbReference>
<dbReference type="PROSITE" id="PS50109">
    <property type="entry name" value="HIS_KIN"/>
    <property type="match status" value="1"/>
</dbReference>
<keyword evidence="4" id="KW-0808">Transferase</keyword>
<feature type="region of interest" description="Disordered" evidence="7">
    <location>
        <begin position="1093"/>
        <end position="1131"/>
    </location>
</feature>
<feature type="domain" description="Histidine kinase" evidence="8">
    <location>
        <begin position="593"/>
        <end position="855"/>
    </location>
</feature>
<dbReference type="SUPFAM" id="SSF55874">
    <property type="entry name" value="ATPase domain of HSP90 chaperone/DNA topoisomerase II/histidine kinase"/>
    <property type="match status" value="1"/>
</dbReference>
<dbReference type="SMART" id="SM00387">
    <property type="entry name" value="HATPase_c"/>
    <property type="match status" value="1"/>
</dbReference>
<feature type="domain" description="Response regulatory" evidence="9">
    <location>
        <begin position="1139"/>
        <end position="1282"/>
    </location>
</feature>
<dbReference type="PRINTS" id="PR00344">
    <property type="entry name" value="BCTRLSENSOR"/>
</dbReference>
<organism evidence="10 11">
    <name type="scientific">Baudoinia panamericana (strain UAMH 10762)</name>
    <name type="common">Angels' share fungus</name>
    <name type="synonym">Baudoinia compniacensis (strain UAMH 10762)</name>
    <dbReference type="NCBI Taxonomy" id="717646"/>
    <lineage>
        <taxon>Eukaryota</taxon>
        <taxon>Fungi</taxon>
        <taxon>Dikarya</taxon>
        <taxon>Ascomycota</taxon>
        <taxon>Pezizomycotina</taxon>
        <taxon>Dothideomycetes</taxon>
        <taxon>Dothideomycetidae</taxon>
        <taxon>Mycosphaerellales</taxon>
        <taxon>Teratosphaeriaceae</taxon>
        <taxon>Baudoinia</taxon>
    </lineage>
</organism>
<feature type="compositionally biased region" description="Acidic residues" evidence="7">
    <location>
        <begin position="472"/>
        <end position="482"/>
    </location>
</feature>
<feature type="region of interest" description="Disordered" evidence="7">
    <location>
        <begin position="378"/>
        <end position="423"/>
    </location>
</feature>
<reference evidence="10 11" key="1">
    <citation type="journal article" date="2012" name="PLoS Pathog.">
        <title>Diverse lifestyles and strategies of plant pathogenesis encoded in the genomes of eighteen Dothideomycetes fungi.</title>
        <authorList>
            <person name="Ohm R.A."/>
            <person name="Feau N."/>
            <person name="Henrissat B."/>
            <person name="Schoch C.L."/>
            <person name="Horwitz B.A."/>
            <person name="Barry K.W."/>
            <person name="Condon B.J."/>
            <person name="Copeland A.C."/>
            <person name="Dhillon B."/>
            <person name="Glaser F."/>
            <person name="Hesse C.N."/>
            <person name="Kosti I."/>
            <person name="LaButti K."/>
            <person name="Lindquist E.A."/>
            <person name="Lucas S."/>
            <person name="Salamov A.A."/>
            <person name="Bradshaw R.E."/>
            <person name="Ciuffetti L."/>
            <person name="Hamelin R.C."/>
            <person name="Kema G.H.J."/>
            <person name="Lawrence C."/>
            <person name="Scott J.A."/>
            <person name="Spatafora J.W."/>
            <person name="Turgeon B.G."/>
            <person name="de Wit P.J.G.M."/>
            <person name="Zhong S."/>
            <person name="Goodwin S.B."/>
            <person name="Grigoriev I.V."/>
        </authorList>
    </citation>
    <scope>NUCLEOTIDE SEQUENCE [LARGE SCALE GENOMIC DNA]</scope>
    <source>
        <strain evidence="10 11">UAMH 10762</strain>
    </source>
</reference>
<proteinExistence type="predicted"/>
<feature type="region of interest" description="Disordered" evidence="7">
    <location>
        <begin position="1043"/>
        <end position="1081"/>
    </location>
</feature>
<dbReference type="InterPro" id="IPR036097">
    <property type="entry name" value="HisK_dim/P_sf"/>
</dbReference>
<dbReference type="InterPro" id="IPR003661">
    <property type="entry name" value="HisK_dim/P_dom"/>
</dbReference>
<protein>
    <recommendedName>
        <fullName evidence="2">histidine kinase</fullName>
        <ecNumber evidence="2">2.7.13.3</ecNumber>
    </recommendedName>
</protein>
<evidence type="ECO:0000313" key="11">
    <source>
        <dbReference type="Proteomes" id="UP000011761"/>
    </source>
</evidence>
<dbReference type="CDD" id="cd00082">
    <property type="entry name" value="HisKA"/>
    <property type="match status" value="1"/>
</dbReference>
<evidence type="ECO:0000259" key="9">
    <source>
        <dbReference type="PROSITE" id="PS50110"/>
    </source>
</evidence>
<dbReference type="EC" id="2.7.13.3" evidence="2"/>
<dbReference type="Proteomes" id="UP000011761">
    <property type="component" value="Unassembled WGS sequence"/>
</dbReference>
<dbReference type="SMART" id="SM00388">
    <property type="entry name" value="HisKA"/>
    <property type="match status" value="1"/>
</dbReference>
<comment type="catalytic activity">
    <reaction evidence="1">
        <text>ATP + protein L-histidine = ADP + protein N-phospho-L-histidine.</text>
        <dbReference type="EC" id="2.7.13.3"/>
    </reaction>
</comment>
<accession>M2NDM9</accession>
<sequence length="1295" mass="141966">MQHTNKLRTSRKQALFESRREREFYRYFEPIRALTEDGPPLCDFRDEASVRNHRPFSSPDRALTAFCQLGALRLGTRRAMLFFFDSNNAYVLAEATRSLSLVDDSVHDIEDQLWLGHSVIPRGYSICEETVCRLPSIDEQDLDSPDRSMIHVINDIDQDAQFCDRPFVVDGPKAKFYAGVPITTSKGVNIGAYCCLDDRKHDGLDAKGMAFLRDMAATVMTHLEMVRAKSESERGQLMVSGLGAFIEGAPSLQRWEEEAERRERRKRQYRPPFSTTPSTAPKGGDTTSTIVENAQRSHNADLVPSVDRPAVDTTPSIPAVSVQASQCAKTSRQSEDLREHLVSSSVKTAFQRAANLLREAVDVDGCAFLDATPGTYGGLVETHDGSDQSQTSDAQTSSPDATSTEGESQALGKRSDSRDAPCKVLAASHAPEHCSDHLEALQTDMQATNITEKFLRALMRRHPQGKIWNFNEEGEASSESELSDGSPASRSSTDSTEGSVKRTARRRRSRIDDGRELQRLFPGVRCLALVGMWDPNRGRWFSACAVWTFSPLRLFSTESELHYLSAYCDVVMAEVHRLEAINSDKAKSDFISSISHELRSPLHGILGSVEVLQDSNFDSSGEDLVSQIEICGRTLLDIVDHLLDYSKINHHIKVKEPTGERYADSRTRPRLSSNSERKARLGNMMVLDADVPLDETTEEVVETAVYSFCCSRGKQFILDRKVAVTLEIDRSAELNWRCKLPLGGWKRICINLVSNALKYTSEGFIHVSLRAQPIAGKRKRFNAVFQVRDSGRGMSKDFLENHLFKAFSQEDSLIEGTGLGMSLVAKIVKAMGGKVEVQSEKDVGTTMTVTVPLDYGKADKDEQVLVDQRAARTPLNDISIAILATEKAAHDDGKDGKSVHDTARSLIMSSIRSNCEQMGVNVVQGSVEAPPSADILLLMEDDYLAKMQSAPLRVDKPLLLLCNSAISARKLRVEGRAAGLTTQIVEYIAQPYGNERLIKAIKKCMAGPQDREGITARSQPATGALSDHQGSLVLKGVSDIDDMSGHAAQLPHRSKDDMAHGTFNDGSLQSPPVLSPSLTDGLKTPAIGDAFKSAPDDYLSARSRSTGDQSLSPRAVDSGSPKDPTAQLTTKSVRPSGLSLLLVDDNQINLKLLSNYAAKQGHHKIAATDGQQAVNMYKAACIAGNFLNGQTGKHGFNTSATPPDRPQVILMDINMPVLDGFEATRQIRAFEEKHNIKPAHIIALTGLGSASAQQEAFSSGVDLFLCKPVRLKELTKVLAEIKSSEKDSSDGATPA</sequence>
<evidence type="ECO:0000313" key="10">
    <source>
        <dbReference type="EMBL" id="EMC97329.1"/>
    </source>
</evidence>
<feature type="compositionally biased region" description="Polar residues" evidence="7">
    <location>
        <begin position="322"/>
        <end position="331"/>
    </location>
</feature>
<feature type="region of interest" description="Disordered" evidence="7">
    <location>
        <begin position="470"/>
        <end position="509"/>
    </location>
</feature>
<evidence type="ECO:0000256" key="1">
    <source>
        <dbReference type="ARBA" id="ARBA00000085"/>
    </source>
</evidence>
<dbReference type="Gene3D" id="3.30.565.10">
    <property type="entry name" value="Histidine kinase-like ATPase, C-terminal domain"/>
    <property type="match status" value="1"/>
</dbReference>
<dbReference type="InterPro" id="IPR001789">
    <property type="entry name" value="Sig_transdc_resp-reg_receiver"/>
</dbReference>
<dbReference type="Gene3D" id="3.30.450.40">
    <property type="match status" value="1"/>
</dbReference>
<feature type="compositionally biased region" description="Polar residues" evidence="7">
    <location>
        <begin position="273"/>
        <end position="297"/>
    </location>
</feature>
<dbReference type="GO" id="GO:0009927">
    <property type="term" value="F:histidine phosphotransfer kinase activity"/>
    <property type="evidence" value="ECO:0007669"/>
    <property type="project" value="TreeGrafter"/>
</dbReference>
<feature type="modified residue" description="4-aspartylphosphate" evidence="6">
    <location>
        <position position="1212"/>
    </location>
</feature>
<dbReference type="PANTHER" id="PTHR43047">
    <property type="entry name" value="TWO-COMPONENT HISTIDINE PROTEIN KINASE"/>
    <property type="match status" value="1"/>
</dbReference>
<dbReference type="PROSITE" id="PS50110">
    <property type="entry name" value="RESPONSE_REGULATORY"/>
    <property type="match status" value="1"/>
</dbReference>
<dbReference type="RefSeq" id="XP_007675521.1">
    <property type="nucleotide sequence ID" value="XM_007677331.1"/>
</dbReference>
<dbReference type="GeneID" id="19117446"/>
<dbReference type="InterPro" id="IPR004358">
    <property type="entry name" value="Sig_transdc_His_kin-like_C"/>
</dbReference>
<dbReference type="GO" id="GO:0000155">
    <property type="term" value="F:phosphorelay sensor kinase activity"/>
    <property type="evidence" value="ECO:0007669"/>
    <property type="project" value="InterPro"/>
</dbReference>
<dbReference type="HOGENOM" id="CLU_002763_0_0_1"/>
<feature type="compositionally biased region" description="Low complexity" evidence="7">
    <location>
        <begin position="1067"/>
        <end position="1078"/>
    </location>
</feature>
<evidence type="ECO:0000256" key="2">
    <source>
        <dbReference type="ARBA" id="ARBA00012438"/>
    </source>
</evidence>
<dbReference type="FunFam" id="3.30.450.40:FF:000083">
    <property type="entry name" value="Sensor histidine kinase/response regulator, putative (AFU_orthologue AFUA_4G00660)"/>
    <property type="match status" value="1"/>
</dbReference>
<dbReference type="SUPFAM" id="SSF47384">
    <property type="entry name" value="Homodimeric domain of signal transducing histidine kinase"/>
    <property type="match status" value="1"/>
</dbReference>
<evidence type="ECO:0000256" key="7">
    <source>
        <dbReference type="SAM" id="MobiDB-lite"/>
    </source>
</evidence>
<evidence type="ECO:0000256" key="3">
    <source>
        <dbReference type="ARBA" id="ARBA00022553"/>
    </source>
</evidence>
<dbReference type="Gene3D" id="1.10.287.130">
    <property type="match status" value="1"/>
</dbReference>
<evidence type="ECO:0000259" key="8">
    <source>
        <dbReference type="PROSITE" id="PS50109"/>
    </source>
</evidence>
<name>M2NDM9_BAUPA</name>
<feature type="region of interest" description="Disordered" evidence="7">
    <location>
        <begin position="253"/>
        <end position="340"/>
    </location>
</feature>
<dbReference type="Pfam" id="PF00072">
    <property type="entry name" value="Response_reg"/>
    <property type="match status" value="1"/>
</dbReference>
<feature type="compositionally biased region" description="Polar residues" evidence="7">
    <location>
        <begin position="1102"/>
        <end position="1112"/>
    </location>
</feature>
<keyword evidence="11" id="KW-1185">Reference proteome</keyword>
<dbReference type="FunFam" id="1.10.287.130:FF:000023">
    <property type="entry name" value="Sensor histidine kinase/response regulator, putative"/>
    <property type="match status" value="1"/>
</dbReference>
<evidence type="ECO:0000256" key="6">
    <source>
        <dbReference type="PROSITE-ProRule" id="PRU00169"/>
    </source>
</evidence>
<dbReference type="eggNOG" id="KOG0519">
    <property type="taxonomic scope" value="Eukaryota"/>
</dbReference>